<dbReference type="FunFam" id="1.10.510.10:FF:000146">
    <property type="entry name" value="LRR receptor-like serine/threonine-protein kinase IOS1"/>
    <property type="match status" value="1"/>
</dbReference>
<keyword evidence="10 18" id="KW-0547">Nucleotide-binding</keyword>
<dbReference type="InterPro" id="IPR024788">
    <property type="entry name" value="Malectin-like_Carb-bd_dom"/>
</dbReference>
<dbReference type="PRINTS" id="PR00019">
    <property type="entry name" value="LEURICHRPT"/>
</dbReference>
<dbReference type="EC" id="2.7.11.1" evidence="2"/>
<dbReference type="PROSITE" id="PS51450">
    <property type="entry name" value="LRR"/>
    <property type="match status" value="2"/>
</dbReference>
<dbReference type="FunFam" id="3.80.10.10:FF:000129">
    <property type="entry name" value="Leucine-rich repeat receptor-like kinase"/>
    <property type="match status" value="1"/>
</dbReference>
<feature type="transmembrane region" description="Helical" evidence="19">
    <location>
        <begin position="529"/>
        <end position="553"/>
    </location>
</feature>
<evidence type="ECO:0000256" key="2">
    <source>
        <dbReference type="ARBA" id="ARBA00012513"/>
    </source>
</evidence>
<evidence type="ECO:0000256" key="7">
    <source>
        <dbReference type="ARBA" id="ARBA00022692"/>
    </source>
</evidence>
<dbReference type="InterPro" id="IPR032675">
    <property type="entry name" value="LRR_dom_sf"/>
</dbReference>
<dbReference type="InterPro" id="IPR001245">
    <property type="entry name" value="Ser-Thr/Tyr_kinase_cat_dom"/>
</dbReference>
<keyword evidence="12 18" id="KW-0067">ATP-binding</keyword>
<dbReference type="Pfam" id="PF13855">
    <property type="entry name" value="LRR_8"/>
    <property type="match status" value="1"/>
</dbReference>
<evidence type="ECO:0000256" key="9">
    <source>
        <dbReference type="ARBA" id="ARBA00022737"/>
    </source>
</evidence>
<keyword evidence="7 19" id="KW-0812">Transmembrane</keyword>
<evidence type="ECO:0000256" key="10">
    <source>
        <dbReference type="ARBA" id="ARBA00022741"/>
    </source>
</evidence>
<keyword evidence="9" id="KW-0677">Repeat</keyword>
<dbReference type="Gene3D" id="3.30.200.20">
    <property type="entry name" value="Phosphorylase Kinase, domain 1"/>
    <property type="match status" value="1"/>
</dbReference>
<dbReference type="PANTHER" id="PTHR45631">
    <property type="entry name" value="OS07G0107800 PROTEIN-RELATED"/>
    <property type="match status" value="1"/>
</dbReference>
<dbReference type="PROSITE" id="PS50011">
    <property type="entry name" value="PROTEIN_KINASE_DOM"/>
    <property type="match status" value="1"/>
</dbReference>
<dbReference type="GO" id="GO:0005524">
    <property type="term" value="F:ATP binding"/>
    <property type="evidence" value="ECO:0007669"/>
    <property type="project" value="UniProtKB-UniRule"/>
</dbReference>
<dbReference type="SUPFAM" id="SSF56112">
    <property type="entry name" value="Protein kinase-like (PK-like)"/>
    <property type="match status" value="1"/>
</dbReference>
<dbReference type="Gene3D" id="1.10.510.10">
    <property type="entry name" value="Transferase(Phosphotransferase) domain 1"/>
    <property type="match status" value="1"/>
</dbReference>
<dbReference type="SMART" id="SM00220">
    <property type="entry name" value="S_TKc"/>
    <property type="match status" value="1"/>
</dbReference>
<evidence type="ECO:0000256" key="17">
    <source>
        <dbReference type="ARBA" id="ARBA00048679"/>
    </source>
</evidence>
<evidence type="ECO:0000256" key="18">
    <source>
        <dbReference type="PROSITE-ProRule" id="PRU10141"/>
    </source>
</evidence>
<comment type="catalytic activity">
    <reaction evidence="16">
        <text>L-threonyl-[protein] + ATP = O-phospho-L-threonyl-[protein] + ADP + H(+)</text>
        <dbReference type="Rhea" id="RHEA:46608"/>
        <dbReference type="Rhea" id="RHEA-COMP:11060"/>
        <dbReference type="Rhea" id="RHEA-COMP:11605"/>
        <dbReference type="ChEBI" id="CHEBI:15378"/>
        <dbReference type="ChEBI" id="CHEBI:30013"/>
        <dbReference type="ChEBI" id="CHEBI:30616"/>
        <dbReference type="ChEBI" id="CHEBI:61977"/>
        <dbReference type="ChEBI" id="CHEBI:456216"/>
        <dbReference type="EC" id="2.7.11.1"/>
    </reaction>
</comment>
<dbReference type="PROSITE" id="PS00108">
    <property type="entry name" value="PROTEIN_KINASE_ST"/>
    <property type="match status" value="1"/>
</dbReference>
<evidence type="ECO:0000256" key="8">
    <source>
        <dbReference type="ARBA" id="ARBA00022729"/>
    </source>
</evidence>
<evidence type="ECO:0000256" key="15">
    <source>
        <dbReference type="ARBA" id="ARBA00023170"/>
    </source>
</evidence>
<evidence type="ECO:0000256" key="6">
    <source>
        <dbReference type="ARBA" id="ARBA00022679"/>
    </source>
</evidence>
<comment type="caution">
    <text evidence="22">The sequence shown here is derived from an EMBL/GenBank/DDBJ whole genome shotgun (WGS) entry which is preliminary data.</text>
</comment>
<evidence type="ECO:0000256" key="5">
    <source>
        <dbReference type="ARBA" id="ARBA00022614"/>
    </source>
</evidence>
<evidence type="ECO:0000256" key="20">
    <source>
        <dbReference type="SAM" id="SignalP"/>
    </source>
</evidence>
<evidence type="ECO:0000256" key="12">
    <source>
        <dbReference type="ARBA" id="ARBA00022840"/>
    </source>
</evidence>
<dbReference type="PROSITE" id="PS00107">
    <property type="entry name" value="PROTEIN_KINASE_ATP"/>
    <property type="match status" value="1"/>
</dbReference>
<dbReference type="GO" id="GO:0004674">
    <property type="term" value="F:protein serine/threonine kinase activity"/>
    <property type="evidence" value="ECO:0007669"/>
    <property type="project" value="UniProtKB-KW"/>
</dbReference>
<dbReference type="InterPro" id="IPR017441">
    <property type="entry name" value="Protein_kinase_ATP_BS"/>
</dbReference>
<evidence type="ECO:0000256" key="1">
    <source>
        <dbReference type="ARBA" id="ARBA00004167"/>
    </source>
</evidence>
<evidence type="ECO:0000256" key="19">
    <source>
        <dbReference type="SAM" id="Phobius"/>
    </source>
</evidence>
<dbReference type="Proteomes" id="UP000634136">
    <property type="component" value="Unassembled WGS sequence"/>
</dbReference>
<sequence length="901" mass="101237">MSAPKWMVQLLLVIFIALLSSSLVASHTIHNESPHRKLASPADSGYISIDCGINEAYTDNESNIWYQPDSNFIETGQNHILPSQYTFDQHHISKQLNTLRSFPDGDRNCYTLITPKQGRSNKYLIRAFFAYRNYDLKNTTPAFDVYLGVNHWKTIEFEDVLSYFLIDVVYVAVTDTISVCLVNIGKGVPFISSLELWFLSDSTYSISSLLPQDVMTRSNLGMSQDTVFIRYKDDTYGRLWFNRFIGNSKTINTSSAIDANGIQNTYKLPSQVLKTAIQSLSLNSSLEIYFDKNTDKSYEYYVYLYFFEFEEQARTQKRIMDITFNDVTILTQLFTPQYMKVVTIVRNITKVDQLRILIKSTPESDLPAMINAFEVYRVLHQPNSPTYQEDVDAIWSIKRVYEIPRINWQGDPCIPTNFTWEGLTCSSDSNPRIISLNLSARRLTGEIDASFSGLTKLESLDLSNNKLTGKIPEFFSELPSLKFLNLSGNQLTGSIPKSLKQKLNTTLLLSLEGNPGLCLTGSCEKKKSLVPIIASIAASIVVLVTIVVIYVMVRRIKRKKQGVSKKDGQKKSKNQVFSYSQVTRITSNFKTVIGKGGFGEVYLGTLRDGREVAVKLLSQTSNQGYKEFHSEADLLTIVHHRNLVSLVGYCDEGDVKALIYEYMTKGNLQQLLSDKSPNVLKWSERLQIAVDAAHGLDYLHNGCKPPIVHRDLKTANILLNGNMQAKISDFGLSRAFANENDTHVSTVPAGTLGYLDPEFYSSGNLNKKSDVYSFGIILLELITGQPAIKAASPGSVTHILQWVNPKLGNGDIKSIVDPRLKAQYNTSSAWKLLEIAMSCIPPTAIQRPDMSRVVNELKDCLALEISIERTESSRRKSSNSLDMSSLNSFQIESVIRGPYAR</sequence>
<evidence type="ECO:0000259" key="21">
    <source>
        <dbReference type="PROSITE" id="PS50011"/>
    </source>
</evidence>
<dbReference type="GO" id="GO:0016020">
    <property type="term" value="C:membrane"/>
    <property type="evidence" value="ECO:0007669"/>
    <property type="project" value="UniProtKB-SubCell"/>
</dbReference>
<name>A0A834T255_9FABA</name>
<evidence type="ECO:0000256" key="4">
    <source>
        <dbReference type="ARBA" id="ARBA00022553"/>
    </source>
</evidence>
<evidence type="ECO:0000313" key="23">
    <source>
        <dbReference type="Proteomes" id="UP000634136"/>
    </source>
</evidence>
<dbReference type="InterPro" id="IPR011009">
    <property type="entry name" value="Kinase-like_dom_sf"/>
</dbReference>
<dbReference type="PANTHER" id="PTHR45631:SF212">
    <property type="entry name" value="PROTEIN KINASE DOMAIN-CONTAINING PROTEIN"/>
    <property type="match status" value="1"/>
</dbReference>
<dbReference type="OrthoDB" id="1382965at2759"/>
<feature type="domain" description="Protein kinase" evidence="21">
    <location>
        <begin position="587"/>
        <end position="861"/>
    </location>
</feature>
<comment type="catalytic activity">
    <reaction evidence="17">
        <text>L-seryl-[protein] + ATP = O-phospho-L-seryl-[protein] + ADP + H(+)</text>
        <dbReference type="Rhea" id="RHEA:17989"/>
        <dbReference type="Rhea" id="RHEA-COMP:9863"/>
        <dbReference type="Rhea" id="RHEA-COMP:11604"/>
        <dbReference type="ChEBI" id="CHEBI:15378"/>
        <dbReference type="ChEBI" id="CHEBI:29999"/>
        <dbReference type="ChEBI" id="CHEBI:30616"/>
        <dbReference type="ChEBI" id="CHEBI:83421"/>
        <dbReference type="ChEBI" id="CHEBI:456216"/>
        <dbReference type="EC" id="2.7.11.1"/>
    </reaction>
</comment>
<evidence type="ECO:0000256" key="11">
    <source>
        <dbReference type="ARBA" id="ARBA00022777"/>
    </source>
</evidence>
<keyword evidence="11 22" id="KW-0418">Kinase</keyword>
<protein>
    <recommendedName>
        <fullName evidence="2">non-specific serine/threonine protein kinase</fullName>
        <ecNumber evidence="2">2.7.11.1</ecNumber>
    </recommendedName>
</protein>
<reference evidence="22" key="1">
    <citation type="submission" date="2020-09" db="EMBL/GenBank/DDBJ databases">
        <title>Genome-Enabled Discovery of Anthraquinone Biosynthesis in Senna tora.</title>
        <authorList>
            <person name="Kang S.-H."/>
            <person name="Pandey R.P."/>
            <person name="Lee C.-M."/>
            <person name="Sim J.-S."/>
            <person name="Jeong J.-T."/>
            <person name="Choi B.-S."/>
            <person name="Jung M."/>
            <person name="Ginzburg D."/>
            <person name="Zhao K."/>
            <person name="Won S.Y."/>
            <person name="Oh T.-J."/>
            <person name="Yu Y."/>
            <person name="Kim N.-H."/>
            <person name="Lee O.R."/>
            <person name="Lee T.-H."/>
            <person name="Bashyal P."/>
            <person name="Kim T.-S."/>
            <person name="Lee W.-H."/>
            <person name="Kawkins C."/>
            <person name="Kim C.-K."/>
            <person name="Kim J.S."/>
            <person name="Ahn B.O."/>
            <person name="Rhee S.Y."/>
            <person name="Sohng J.K."/>
        </authorList>
    </citation>
    <scope>NUCLEOTIDE SEQUENCE</scope>
    <source>
        <tissue evidence="22">Leaf</tissue>
    </source>
</reference>
<keyword evidence="3" id="KW-0723">Serine/threonine-protein kinase</keyword>
<dbReference type="FunFam" id="3.30.200.20:FF:000394">
    <property type="entry name" value="Leucine-rich repeat receptor-like protein kinase"/>
    <property type="match status" value="1"/>
</dbReference>
<gene>
    <name evidence="22" type="ORF">G2W53_028164</name>
</gene>
<dbReference type="SUPFAM" id="SSF52058">
    <property type="entry name" value="L domain-like"/>
    <property type="match status" value="1"/>
</dbReference>
<evidence type="ECO:0000256" key="14">
    <source>
        <dbReference type="ARBA" id="ARBA00023136"/>
    </source>
</evidence>
<keyword evidence="13 19" id="KW-1133">Transmembrane helix</keyword>
<accession>A0A834T255</accession>
<evidence type="ECO:0000256" key="3">
    <source>
        <dbReference type="ARBA" id="ARBA00022527"/>
    </source>
</evidence>
<dbReference type="Pfam" id="PF07714">
    <property type="entry name" value="PK_Tyr_Ser-Thr"/>
    <property type="match status" value="1"/>
</dbReference>
<evidence type="ECO:0000313" key="22">
    <source>
        <dbReference type="EMBL" id="KAF7814195.1"/>
    </source>
</evidence>
<dbReference type="CDD" id="cd14066">
    <property type="entry name" value="STKc_IRAK"/>
    <property type="match status" value="1"/>
</dbReference>
<keyword evidence="6" id="KW-0808">Transferase</keyword>
<dbReference type="AlphaFoldDB" id="A0A834T255"/>
<dbReference type="EMBL" id="JAAIUW010000009">
    <property type="protein sequence ID" value="KAF7814195.1"/>
    <property type="molecule type" value="Genomic_DNA"/>
</dbReference>
<feature type="binding site" evidence="18">
    <location>
        <position position="615"/>
    </location>
    <ligand>
        <name>ATP</name>
        <dbReference type="ChEBI" id="CHEBI:30616"/>
    </ligand>
</feature>
<keyword evidence="14 19" id="KW-0472">Membrane</keyword>
<keyword evidence="15 22" id="KW-0675">Receptor</keyword>
<keyword evidence="23" id="KW-1185">Reference proteome</keyword>
<dbReference type="InterPro" id="IPR000719">
    <property type="entry name" value="Prot_kinase_dom"/>
</dbReference>
<proteinExistence type="predicted"/>
<feature type="chain" id="PRO_5032735481" description="non-specific serine/threonine protein kinase" evidence="20">
    <location>
        <begin position="27"/>
        <end position="901"/>
    </location>
</feature>
<evidence type="ECO:0000256" key="16">
    <source>
        <dbReference type="ARBA" id="ARBA00047899"/>
    </source>
</evidence>
<feature type="signal peptide" evidence="20">
    <location>
        <begin position="1"/>
        <end position="26"/>
    </location>
</feature>
<comment type="subcellular location">
    <subcellularLocation>
        <location evidence="1">Membrane</location>
        <topology evidence="1">Single-pass membrane protein</topology>
    </subcellularLocation>
</comment>
<evidence type="ECO:0000256" key="13">
    <source>
        <dbReference type="ARBA" id="ARBA00022989"/>
    </source>
</evidence>
<dbReference type="InterPro" id="IPR008271">
    <property type="entry name" value="Ser/Thr_kinase_AS"/>
</dbReference>
<keyword evidence="4" id="KW-0597">Phosphoprotein</keyword>
<dbReference type="InterPro" id="IPR001611">
    <property type="entry name" value="Leu-rich_rpt"/>
</dbReference>
<keyword evidence="8 20" id="KW-0732">Signal</keyword>
<dbReference type="Gene3D" id="3.80.10.10">
    <property type="entry name" value="Ribonuclease Inhibitor"/>
    <property type="match status" value="1"/>
</dbReference>
<dbReference type="Pfam" id="PF12819">
    <property type="entry name" value="Malectin_like"/>
    <property type="match status" value="1"/>
</dbReference>
<keyword evidence="5" id="KW-0433">Leucine-rich repeat</keyword>
<organism evidence="22 23">
    <name type="scientific">Senna tora</name>
    <dbReference type="NCBI Taxonomy" id="362788"/>
    <lineage>
        <taxon>Eukaryota</taxon>
        <taxon>Viridiplantae</taxon>
        <taxon>Streptophyta</taxon>
        <taxon>Embryophyta</taxon>
        <taxon>Tracheophyta</taxon>
        <taxon>Spermatophyta</taxon>
        <taxon>Magnoliopsida</taxon>
        <taxon>eudicotyledons</taxon>
        <taxon>Gunneridae</taxon>
        <taxon>Pentapetalae</taxon>
        <taxon>rosids</taxon>
        <taxon>fabids</taxon>
        <taxon>Fabales</taxon>
        <taxon>Fabaceae</taxon>
        <taxon>Caesalpinioideae</taxon>
        <taxon>Cassia clade</taxon>
        <taxon>Senna</taxon>
    </lineage>
</organism>